<reference evidence="2" key="1">
    <citation type="submission" date="2009-11" db="EMBL/GenBank/DDBJ databases">
        <title>The complete chromosome 1 of Sphaerobacter thermophilus DSM 20745.</title>
        <authorList>
            <person name="Lucas S."/>
            <person name="Copeland A."/>
            <person name="Lapidus A."/>
            <person name="Glavina del Rio T."/>
            <person name="Dalin E."/>
            <person name="Tice H."/>
            <person name="Bruce D."/>
            <person name="Goodwin L."/>
            <person name="Pitluck S."/>
            <person name="Kyrpides N."/>
            <person name="Mavromatis K."/>
            <person name="Ivanova N."/>
            <person name="Mikhailova N."/>
            <person name="LaButti K.M."/>
            <person name="Clum A."/>
            <person name="Sun H.I."/>
            <person name="Brettin T."/>
            <person name="Detter J.C."/>
            <person name="Han C."/>
            <person name="Larimer F."/>
            <person name="Land M."/>
            <person name="Hauser L."/>
            <person name="Markowitz V."/>
            <person name="Cheng J.F."/>
            <person name="Hugenholtz P."/>
            <person name="Woyke T."/>
            <person name="Wu D."/>
            <person name="Steenblock K."/>
            <person name="Schneider S."/>
            <person name="Pukall R."/>
            <person name="Goeker M."/>
            <person name="Klenk H.P."/>
            <person name="Eisen J.A."/>
        </authorList>
    </citation>
    <scope>NUCLEOTIDE SEQUENCE [LARGE SCALE GENOMIC DNA]</scope>
    <source>
        <strain evidence="2">ATCC 49802 / DSM 20745 / S 6022</strain>
    </source>
</reference>
<keyword evidence="2" id="KW-1185">Reference proteome</keyword>
<sequence>MNLLDRFLDFLHGRESVRDSADVPLELPWTRRWHHVAKRSAGPDFRREDYRQARTNAREVARLTLGDALWEQAQRQGYLDIPSKRFPGVTYRIRIGRRVEVRCAPGVRAPWPFSYLCINPTYPIPDEEFFAHLYLYLRDREDEVIRVAAPQPWDQILGRTF</sequence>
<evidence type="ECO:0000313" key="2">
    <source>
        <dbReference type="Proteomes" id="UP000002027"/>
    </source>
</evidence>
<proteinExistence type="predicted"/>
<dbReference type="RefSeq" id="WP_012872816.1">
    <property type="nucleotide sequence ID" value="NC_013523.1"/>
</dbReference>
<dbReference type="AlphaFoldDB" id="D1C7C9"/>
<accession>D1C7C9</accession>
<organism evidence="1 2">
    <name type="scientific">Sphaerobacter thermophilus (strain ATCC 49802 / DSM 20745 / KCCM 41009 / NCIMB 13125 / S 6022)</name>
    <dbReference type="NCBI Taxonomy" id="479434"/>
    <lineage>
        <taxon>Bacteria</taxon>
        <taxon>Pseudomonadati</taxon>
        <taxon>Thermomicrobiota</taxon>
        <taxon>Thermomicrobia</taxon>
        <taxon>Sphaerobacterales</taxon>
        <taxon>Sphaerobacterineae</taxon>
        <taxon>Sphaerobacteraceae</taxon>
        <taxon>Sphaerobacter</taxon>
    </lineage>
</organism>
<protein>
    <submittedName>
        <fullName evidence="1">Uncharacterized protein</fullName>
    </submittedName>
</protein>
<dbReference type="Proteomes" id="UP000002027">
    <property type="component" value="Chromosome 1"/>
</dbReference>
<dbReference type="eggNOG" id="ENOG5033UAD">
    <property type="taxonomic scope" value="Bacteria"/>
</dbReference>
<name>D1C7C9_SPHTD</name>
<evidence type="ECO:0000313" key="1">
    <source>
        <dbReference type="EMBL" id="ACZ39775.1"/>
    </source>
</evidence>
<dbReference type="InParanoid" id="D1C7C9"/>
<reference evidence="1 2" key="2">
    <citation type="journal article" date="2010" name="Stand. Genomic Sci.">
        <title>Complete genome sequence of Desulfohalobium retbaense type strain (HR(100)).</title>
        <authorList>
            <person name="Spring S."/>
            <person name="Nolan M."/>
            <person name="Lapidus A."/>
            <person name="Glavina Del Rio T."/>
            <person name="Copeland A."/>
            <person name="Tice H."/>
            <person name="Cheng J.F."/>
            <person name="Lucas S."/>
            <person name="Land M."/>
            <person name="Chen F."/>
            <person name="Bruce D."/>
            <person name="Goodwin L."/>
            <person name="Pitluck S."/>
            <person name="Ivanova N."/>
            <person name="Mavromatis K."/>
            <person name="Mikhailova N."/>
            <person name="Pati A."/>
            <person name="Chen A."/>
            <person name="Palaniappan K."/>
            <person name="Hauser L."/>
            <person name="Chang Y.J."/>
            <person name="Jeffries C.D."/>
            <person name="Munk C."/>
            <person name="Kiss H."/>
            <person name="Chain P."/>
            <person name="Han C."/>
            <person name="Brettin T."/>
            <person name="Detter J.C."/>
            <person name="Schuler E."/>
            <person name="Goker M."/>
            <person name="Rohde M."/>
            <person name="Bristow J."/>
            <person name="Eisen J.A."/>
            <person name="Markowitz V."/>
            <person name="Hugenholtz P."/>
            <person name="Kyrpides N.C."/>
            <person name="Klenk H.P."/>
        </authorList>
    </citation>
    <scope>NUCLEOTIDE SEQUENCE [LARGE SCALE GENOMIC DNA]</scope>
    <source>
        <strain evidence="2">ATCC 49802 / DSM 20745 / S 6022</strain>
    </source>
</reference>
<dbReference type="EMBL" id="CP001823">
    <property type="protein sequence ID" value="ACZ39775.1"/>
    <property type="molecule type" value="Genomic_DNA"/>
</dbReference>
<gene>
    <name evidence="1" type="ordered locus">Sthe_2354</name>
</gene>
<dbReference type="HOGENOM" id="CLU_1642655_0_0_0"/>
<dbReference type="KEGG" id="sti:Sthe_2354"/>